<dbReference type="Gene3D" id="3.40.1210.10">
    <property type="entry name" value="Survival protein SurE-like phosphatase/nucleotidase"/>
    <property type="match status" value="1"/>
</dbReference>
<evidence type="ECO:0000256" key="7">
    <source>
        <dbReference type="ARBA" id="ARBA00022741"/>
    </source>
</evidence>
<dbReference type="FunFam" id="3.40.1210.10:FF:000001">
    <property type="entry name" value="5'/3'-nucleotidase SurE"/>
    <property type="match status" value="1"/>
</dbReference>
<gene>
    <name evidence="9" type="primary">surE</name>
    <name evidence="11" type="ORF">DDV96_01335</name>
</gene>
<keyword evidence="7 9" id="KW-0547">Nucleotide-binding</keyword>
<feature type="domain" description="Survival protein SurE-like phosphatase/nucleotidase" evidence="10">
    <location>
        <begin position="8"/>
        <end position="196"/>
    </location>
</feature>
<dbReference type="NCBIfam" id="TIGR00087">
    <property type="entry name" value="surE"/>
    <property type="match status" value="1"/>
</dbReference>
<feature type="binding site" evidence="9">
    <location>
        <position position="44"/>
    </location>
    <ligand>
        <name>a divalent metal cation</name>
        <dbReference type="ChEBI" id="CHEBI:60240"/>
    </ligand>
</feature>
<dbReference type="OrthoDB" id="9780815at2"/>
<evidence type="ECO:0000313" key="11">
    <source>
        <dbReference type="EMBL" id="PVW17186.1"/>
    </source>
</evidence>
<keyword evidence="6 9" id="KW-0479">Metal-binding</keyword>
<comment type="catalytic activity">
    <reaction evidence="1 9">
        <text>a ribonucleoside 5'-phosphate + H2O = a ribonucleoside + phosphate</text>
        <dbReference type="Rhea" id="RHEA:12484"/>
        <dbReference type="ChEBI" id="CHEBI:15377"/>
        <dbReference type="ChEBI" id="CHEBI:18254"/>
        <dbReference type="ChEBI" id="CHEBI:43474"/>
        <dbReference type="ChEBI" id="CHEBI:58043"/>
        <dbReference type="EC" id="3.1.3.5"/>
    </reaction>
</comment>
<evidence type="ECO:0000259" key="10">
    <source>
        <dbReference type="Pfam" id="PF01975"/>
    </source>
</evidence>
<comment type="cofactor">
    <cofactor evidence="2">
        <name>Mg(2+)</name>
        <dbReference type="ChEBI" id="CHEBI:18420"/>
    </cofactor>
</comment>
<evidence type="ECO:0000313" key="12">
    <source>
        <dbReference type="Proteomes" id="UP000245962"/>
    </source>
</evidence>
<dbReference type="EC" id="3.1.3.5" evidence="9"/>
<dbReference type="GO" id="GO:0005737">
    <property type="term" value="C:cytoplasm"/>
    <property type="evidence" value="ECO:0007669"/>
    <property type="project" value="UniProtKB-SubCell"/>
</dbReference>
<feature type="binding site" evidence="9">
    <location>
        <position position="14"/>
    </location>
    <ligand>
        <name>a divalent metal cation</name>
        <dbReference type="ChEBI" id="CHEBI:60240"/>
    </ligand>
</feature>
<dbReference type="SUPFAM" id="SSF64167">
    <property type="entry name" value="SurE-like"/>
    <property type="match status" value="1"/>
</dbReference>
<evidence type="ECO:0000256" key="6">
    <source>
        <dbReference type="ARBA" id="ARBA00022723"/>
    </source>
</evidence>
<comment type="caution">
    <text evidence="11">The sequence shown here is derived from an EMBL/GenBank/DDBJ whole genome shotgun (WGS) entry which is preliminary data.</text>
</comment>
<accession>A0A2U0I7X3</accession>
<dbReference type="InterPro" id="IPR002828">
    <property type="entry name" value="SurE-like_Pase/nucleotidase"/>
</dbReference>
<dbReference type="NCBIfam" id="NF001490">
    <property type="entry name" value="PRK00346.1-4"/>
    <property type="match status" value="1"/>
</dbReference>
<organism evidence="11 12">
    <name type="scientific">Marixanthomonas spongiae</name>
    <dbReference type="NCBI Taxonomy" id="2174845"/>
    <lineage>
        <taxon>Bacteria</taxon>
        <taxon>Pseudomonadati</taxon>
        <taxon>Bacteroidota</taxon>
        <taxon>Flavobacteriia</taxon>
        <taxon>Flavobacteriales</taxon>
        <taxon>Flavobacteriaceae</taxon>
        <taxon>Marixanthomonas</taxon>
    </lineage>
</organism>
<evidence type="ECO:0000256" key="1">
    <source>
        <dbReference type="ARBA" id="ARBA00000815"/>
    </source>
</evidence>
<keyword evidence="8 9" id="KW-0378">Hydrolase</keyword>
<dbReference type="PANTHER" id="PTHR30457">
    <property type="entry name" value="5'-NUCLEOTIDASE SURE"/>
    <property type="match status" value="1"/>
</dbReference>
<evidence type="ECO:0000256" key="9">
    <source>
        <dbReference type="HAMAP-Rule" id="MF_00060"/>
    </source>
</evidence>
<dbReference type="RefSeq" id="WP_116692933.1">
    <property type="nucleotide sequence ID" value="NZ_QEHR01000001.1"/>
</dbReference>
<keyword evidence="5 9" id="KW-0963">Cytoplasm</keyword>
<comment type="subcellular location">
    <subcellularLocation>
        <location evidence="3 9">Cytoplasm</location>
    </subcellularLocation>
</comment>
<dbReference type="EMBL" id="QEHR01000001">
    <property type="protein sequence ID" value="PVW17186.1"/>
    <property type="molecule type" value="Genomic_DNA"/>
</dbReference>
<comment type="similarity">
    <text evidence="4 9">Belongs to the SurE nucleotidase family.</text>
</comment>
<evidence type="ECO:0000256" key="5">
    <source>
        <dbReference type="ARBA" id="ARBA00022490"/>
    </source>
</evidence>
<evidence type="ECO:0000256" key="2">
    <source>
        <dbReference type="ARBA" id="ARBA00001946"/>
    </source>
</evidence>
<dbReference type="GO" id="GO:0000166">
    <property type="term" value="F:nucleotide binding"/>
    <property type="evidence" value="ECO:0007669"/>
    <property type="project" value="UniProtKB-KW"/>
</dbReference>
<dbReference type="GO" id="GO:0008253">
    <property type="term" value="F:5'-nucleotidase activity"/>
    <property type="evidence" value="ECO:0007669"/>
    <property type="project" value="UniProtKB-UniRule"/>
</dbReference>
<sequence length="259" mass="28257">MAKKKPLILVTNDDGITAPGIRALIEVMNTLGDVCVVAPDSPQSGMGHAITINDTLYCDTVKVREKEPQQEYSSSGTPVDCVKLAVNEILKRKPDLCVSGVNHGSNSSINVIYSGTMSAAVEAGTLGIPSIGFSLLDYSLEADFEPTKKFIKTIAEETLKNGLPKGVVLNVNIPKLPASKLKGIKVCRQANAHWEEQFDKRVNPLGREYYWLTGEFVNEDKGEDTDEWALANGFVSVVPVQFDLTAHHAIQDLNTWKLS</sequence>
<dbReference type="AlphaFoldDB" id="A0A2U0I7X3"/>
<dbReference type="GO" id="GO:0046872">
    <property type="term" value="F:metal ion binding"/>
    <property type="evidence" value="ECO:0007669"/>
    <property type="project" value="UniProtKB-UniRule"/>
</dbReference>
<comment type="function">
    <text evidence="9">Nucleotidase that shows phosphatase activity on nucleoside 5'-monophosphates.</text>
</comment>
<reference evidence="11 12" key="1">
    <citation type="submission" date="2018-04" db="EMBL/GenBank/DDBJ databases">
        <title>Marixanthomonas spongiae HN-E44 sp. nov., isolated from a marine sponge.</title>
        <authorList>
            <person name="Luo L."/>
            <person name="Zhuang L."/>
        </authorList>
    </citation>
    <scope>NUCLEOTIDE SEQUENCE [LARGE SCALE GENOMIC DNA]</scope>
    <source>
        <strain evidence="11 12">HN-E44</strain>
    </source>
</reference>
<dbReference type="NCBIfam" id="NF001492">
    <property type="entry name" value="PRK00346.2-2"/>
    <property type="match status" value="1"/>
</dbReference>
<dbReference type="PANTHER" id="PTHR30457:SF0">
    <property type="entry name" value="PHOSPHATASE, PUTATIVE (AFU_ORTHOLOGUE AFUA_4G01070)-RELATED"/>
    <property type="match status" value="1"/>
</dbReference>
<evidence type="ECO:0000256" key="3">
    <source>
        <dbReference type="ARBA" id="ARBA00004496"/>
    </source>
</evidence>
<feature type="binding site" evidence="9">
    <location>
        <position position="13"/>
    </location>
    <ligand>
        <name>a divalent metal cation</name>
        <dbReference type="ChEBI" id="CHEBI:60240"/>
    </ligand>
</feature>
<protein>
    <recommendedName>
        <fullName evidence="9">5'-nucleotidase SurE</fullName>
        <ecNumber evidence="9">3.1.3.5</ecNumber>
    </recommendedName>
    <alternativeName>
        <fullName evidence="9">Nucleoside 5'-monophosphate phosphohydrolase</fullName>
    </alternativeName>
</protein>
<evidence type="ECO:0000256" key="8">
    <source>
        <dbReference type="ARBA" id="ARBA00022801"/>
    </source>
</evidence>
<name>A0A2U0I7X3_9FLAO</name>
<dbReference type="HAMAP" id="MF_00060">
    <property type="entry name" value="SurE"/>
    <property type="match status" value="1"/>
</dbReference>
<dbReference type="Proteomes" id="UP000245962">
    <property type="component" value="Unassembled WGS sequence"/>
</dbReference>
<dbReference type="InterPro" id="IPR030048">
    <property type="entry name" value="SurE"/>
</dbReference>
<dbReference type="Pfam" id="PF01975">
    <property type="entry name" value="SurE"/>
    <property type="match status" value="1"/>
</dbReference>
<evidence type="ECO:0000256" key="4">
    <source>
        <dbReference type="ARBA" id="ARBA00011062"/>
    </source>
</evidence>
<proteinExistence type="inferred from homology"/>
<keyword evidence="12" id="KW-1185">Reference proteome</keyword>
<comment type="cofactor">
    <cofactor evidence="9">
        <name>a divalent metal cation</name>
        <dbReference type="ChEBI" id="CHEBI:60240"/>
    </cofactor>
    <text evidence="9">Binds 1 divalent metal cation per subunit.</text>
</comment>
<dbReference type="InterPro" id="IPR036523">
    <property type="entry name" value="SurE-like_sf"/>
</dbReference>
<feature type="binding site" evidence="9">
    <location>
        <position position="102"/>
    </location>
    <ligand>
        <name>a divalent metal cation</name>
        <dbReference type="ChEBI" id="CHEBI:60240"/>
    </ligand>
</feature>